<accession>A0A109QD50</accession>
<evidence type="ECO:0000313" key="2">
    <source>
        <dbReference type="Proteomes" id="UP000207650"/>
    </source>
</evidence>
<name>A0A109QD50_9GAMA</name>
<keyword evidence="2" id="KW-1185">Reference proteome</keyword>
<gene>
    <name evidence="1" type="primary">ORF11</name>
    <name evidence="1" type="ORF">AOT99_gpORF11</name>
</gene>
<proteinExistence type="predicted"/>
<reference evidence="1 2" key="1">
    <citation type="journal article" date="2016" name="MSphere">
        <title>Isolation and Characterization of a Novel Gammaherpesvirus from a Microbat Cell Line.</title>
        <authorList>
            <person name="Shabman R.S."/>
            <person name="Shrivastava S."/>
            <person name="Tsibane T."/>
            <person name="Attie O."/>
            <person name="Jayaprakash A."/>
            <person name="Mire C.E."/>
            <person name="Dilley K.E."/>
            <person name="Puri V."/>
            <person name="Stockwell T.B."/>
            <person name="Geisbert T.W."/>
            <person name="Sachidanandam R."/>
            <person name="Basler C.F."/>
        </authorList>
    </citation>
    <scope>NUCLEOTIDE SEQUENCE [LARGE SCALE GENOMIC DNA]</scope>
    <source>
        <strain evidence="1 2">My-HV8/Myotis velifer incautus/USA/FCGHV/2011</strain>
    </source>
</reference>
<dbReference type="EMBL" id="KU220026">
    <property type="protein sequence ID" value="AMA67372.1"/>
    <property type="molecule type" value="Genomic_DNA"/>
</dbReference>
<dbReference type="Pfam" id="PF04797">
    <property type="entry name" value="Herpes_ORF11"/>
    <property type="match status" value="1"/>
</dbReference>
<organism evidence="1 2">
    <name type="scientific">Vespertilionid gammaherpesvirus 1</name>
    <dbReference type="NCBI Taxonomy" id="2560830"/>
    <lineage>
        <taxon>Viruses</taxon>
        <taxon>Duplodnaviria</taxon>
        <taxon>Heunggongvirae</taxon>
        <taxon>Peploviricota</taxon>
        <taxon>Herviviricetes</taxon>
        <taxon>Herpesvirales</taxon>
        <taxon>Orthoherpesviridae</taxon>
        <taxon>Gammaherpesvirinae</taxon>
        <taxon>Percavirus</taxon>
        <taxon>Percavirus vespertilionidgamma1</taxon>
    </lineage>
</organism>
<dbReference type="KEGG" id="vg:26836934"/>
<sequence length="406" mass="46206">MISSPTFSRSLLTRTFRSRNRHTPFSECPTGSSWDFTIYDTYIKFTNNENIQPPLQGMHELPFVPRLCHILKNRHPDFFFTSVTSGGVCSQVMFMISGCVKNYIPTDIFFIESSSEDIAIRSKVLITDTIPKNTLTFYMFFVTVVKPSGLYLEILKDTKQIDATVTCAQEGAMLTSKQPQVFICGHTLHREYSRLPFLLTQKTRPLKNTYCRIHVAHDTTCPVNAVKAGKHFVRVSVEHSVLRSNSTKCLKVAMTTCNETILAFRFNPYVFSGWKWAAYKIPIHYVGPPMILSSRQTIHVTYNNCYTTPLIPDITALILNDPENKKYFISECEWTPKNSAKISVTNKTCFLKLLHTGDYLGYAVFLIVPKFHLANMLPAKYRDNMTTALCLPAGLTLNATKLKKIK</sequence>
<dbReference type="InterPro" id="IPR006882">
    <property type="entry name" value="Herpes_Orf11"/>
</dbReference>
<dbReference type="OrthoDB" id="10661at10239"/>
<dbReference type="Proteomes" id="UP000207650">
    <property type="component" value="Segment"/>
</dbReference>
<evidence type="ECO:0000313" key="1">
    <source>
        <dbReference type="EMBL" id="AMA67372.1"/>
    </source>
</evidence>
<protein>
    <submittedName>
        <fullName evidence="1">Virion protein G11</fullName>
    </submittedName>
</protein>